<organism evidence="16 17">
    <name type="scientific">Geovibrio thiophilus</name>
    <dbReference type="NCBI Taxonomy" id="139438"/>
    <lineage>
        <taxon>Bacteria</taxon>
        <taxon>Pseudomonadati</taxon>
        <taxon>Deferribacterota</taxon>
        <taxon>Deferribacteres</taxon>
        <taxon>Deferribacterales</taxon>
        <taxon>Geovibrionaceae</taxon>
        <taxon>Geovibrio</taxon>
    </lineage>
</organism>
<evidence type="ECO:0000256" key="1">
    <source>
        <dbReference type="ARBA" id="ARBA00004997"/>
    </source>
</evidence>
<keyword evidence="17" id="KW-1185">Reference proteome</keyword>
<dbReference type="AlphaFoldDB" id="A0A410JWN6"/>
<dbReference type="InterPro" id="IPR040442">
    <property type="entry name" value="Pyrv_kinase-like_dom_sf"/>
</dbReference>
<evidence type="ECO:0000256" key="2">
    <source>
        <dbReference type="ARBA" id="ARBA00008663"/>
    </source>
</evidence>
<keyword evidence="4 13" id="KW-0808">Transferase</keyword>
<dbReference type="Gene3D" id="2.40.33.10">
    <property type="entry name" value="PK beta-barrel domain-like"/>
    <property type="match status" value="1"/>
</dbReference>
<accession>A0A410JWN6</accession>
<dbReference type="UniPathway" id="UPA00109">
    <property type="reaction ID" value="UER00188"/>
</dbReference>
<dbReference type="EMBL" id="CP035108">
    <property type="protein sequence ID" value="QAR32445.1"/>
    <property type="molecule type" value="Genomic_DNA"/>
</dbReference>
<dbReference type="GO" id="GO:0004743">
    <property type="term" value="F:pyruvate kinase activity"/>
    <property type="evidence" value="ECO:0007669"/>
    <property type="project" value="UniProtKB-UniRule"/>
</dbReference>
<evidence type="ECO:0000259" key="14">
    <source>
        <dbReference type="Pfam" id="PF00224"/>
    </source>
</evidence>
<dbReference type="NCBIfam" id="NF004491">
    <property type="entry name" value="PRK05826.1"/>
    <property type="match status" value="1"/>
</dbReference>
<keyword evidence="5" id="KW-0479">Metal-binding</keyword>
<dbReference type="GO" id="GO:0030955">
    <property type="term" value="F:potassium ion binding"/>
    <property type="evidence" value="ECO:0007669"/>
    <property type="project" value="UniProtKB-UniRule"/>
</dbReference>
<evidence type="ECO:0000256" key="4">
    <source>
        <dbReference type="ARBA" id="ARBA00022679"/>
    </source>
</evidence>
<dbReference type="InterPro" id="IPR015813">
    <property type="entry name" value="Pyrv/PenolPyrv_kinase-like_dom"/>
</dbReference>
<evidence type="ECO:0000256" key="7">
    <source>
        <dbReference type="ARBA" id="ARBA00022777"/>
    </source>
</evidence>
<dbReference type="KEGG" id="gtl:EP073_03220"/>
<dbReference type="RefSeq" id="WP_128465732.1">
    <property type="nucleotide sequence ID" value="NZ_CP035108.1"/>
</dbReference>
<comment type="similarity">
    <text evidence="2 13">Belongs to the pyruvate kinase family.</text>
</comment>
<dbReference type="SUPFAM" id="SSF50800">
    <property type="entry name" value="PK beta-barrel domain-like"/>
    <property type="match status" value="1"/>
</dbReference>
<dbReference type="NCBIfam" id="NF004978">
    <property type="entry name" value="PRK06354.1"/>
    <property type="match status" value="1"/>
</dbReference>
<dbReference type="SUPFAM" id="SSF51621">
    <property type="entry name" value="Phosphoenolpyruvate/pyruvate domain"/>
    <property type="match status" value="1"/>
</dbReference>
<feature type="domain" description="Pyruvate kinase barrel" evidence="14">
    <location>
        <begin position="1"/>
        <end position="321"/>
    </location>
</feature>
<keyword evidence="7 13" id="KW-0418">Kinase</keyword>
<dbReference type="NCBIfam" id="TIGR01064">
    <property type="entry name" value="pyruv_kin"/>
    <property type="match status" value="1"/>
</dbReference>
<evidence type="ECO:0000256" key="12">
    <source>
        <dbReference type="NCBIfam" id="TIGR01064"/>
    </source>
</evidence>
<keyword evidence="6" id="KW-0547">Nucleotide-binding</keyword>
<evidence type="ECO:0000256" key="3">
    <source>
        <dbReference type="ARBA" id="ARBA00012142"/>
    </source>
</evidence>
<dbReference type="Gene3D" id="3.40.1380.20">
    <property type="entry name" value="Pyruvate kinase, C-terminal domain"/>
    <property type="match status" value="1"/>
</dbReference>
<evidence type="ECO:0000256" key="8">
    <source>
        <dbReference type="ARBA" id="ARBA00022840"/>
    </source>
</evidence>
<dbReference type="PANTHER" id="PTHR11817">
    <property type="entry name" value="PYRUVATE KINASE"/>
    <property type="match status" value="1"/>
</dbReference>
<dbReference type="InterPro" id="IPR015795">
    <property type="entry name" value="Pyrv_Knase_C"/>
</dbReference>
<keyword evidence="10 13" id="KW-0324">Glycolysis</keyword>
<dbReference type="GO" id="GO:0000287">
    <property type="term" value="F:magnesium ion binding"/>
    <property type="evidence" value="ECO:0007669"/>
    <property type="project" value="UniProtKB-UniRule"/>
</dbReference>
<dbReference type="InterPro" id="IPR036918">
    <property type="entry name" value="Pyrv_Knase_C_sf"/>
</dbReference>
<keyword evidence="11 16" id="KW-0670">Pyruvate</keyword>
<evidence type="ECO:0000256" key="10">
    <source>
        <dbReference type="ARBA" id="ARBA00023152"/>
    </source>
</evidence>
<evidence type="ECO:0000256" key="6">
    <source>
        <dbReference type="ARBA" id="ARBA00022741"/>
    </source>
</evidence>
<dbReference type="OrthoDB" id="9812123at2"/>
<evidence type="ECO:0000259" key="15">
    <source>
        <dbReference type="Pfam" id="PF02887"/>
    </source>
</evidence>
<dbReference type="EC" id="2.7.1.40" evidence="3 12"/>
<dbReference type="Proteomes" id="UP000287502">
    <property type="component" value="Chromosome"/>
</dbReference>
<sequence length="470" mass="50839">MRRTKIVATLGPSSSDPQIISELIDAGLNVARLNFSHGDHESHGRMIDLIRSIAADKNTCVTILQDLCGPKIRLGILPDEGIDLVKGETCVLVSESNAEEGALPVQYENLESDLKKGDRVVLADGTMELTVEKTEGKRVICRIVRGGRAFSRKGVNMPTSNLSVVAFTEKDRRDLMFGLAKGVDVVALSFVRSAADLVKIRSILAKEKNPPMLIAKIEKPQAVQNIDEILPMVDGVMVARGDLGVEMPLFDVPVIQKQIIRKARREGKVTITATQMLKSMVDSNLPTRAECTDVANALFDGTCAVMLSEETASGMYPVEAVKVMDALARATEHHVISEYSMKSDEHVMDKKNIAWAVGRSACWLAKDIEAGAVVAYTESGFTAASVARFRPSVPILALTPNKRTFTKLNMLWGVVPGLTEGFSDIEEMFSSAAEIAVAKGLARKGDSIVITAGVPLGVKGSTNMVKVYEI</sequence>
<dbReference type="PRINTS" id="PR01050">
    <property type="entry name" value="PYRUVTKNASE"/>
</dbReference>
<proteinExistence type="inferred from homology"/>
<comment type="catalytic activity">
    <reaction evidence="13">
        <text>pyruvate + ATP = phosphoenolpyruvate + ADP + H(+)</text>
        <dbReference type="Rhea" id="RHEA:18157"/>
        <dbReference type="ChEBI" id="CHEBI:15361"/>
        <dbReference type="ChEBI" id="CHEBI:15378"/>
        <dbReference type="ChEBI" id="CHEBI:30616"/>
        <dbReference type="ChEBI" id="CHEBI:58702"/>
        <dbReference type="ChEBI" id="CHEBI:456216"/>
        <dbReference type="EC" id="2.7.1.40"/>
    </reaction>
</comment>
<dbReference type="Gene3D" id="3.20.20.60">
    <property type="entry name" value="Phosphoenolpyruvate-binding domains"/>
    <property type="match status" value="1"/>
</dbReference>
<evidence type="ECO:0000256" key="13">
    <source>
        <dbReference type="RuleBase" id="RU000504"/>
    </source>
</evidence>
<keyword evidence="9 13" id="KW-0460">Magnesium</keyword>
<dbReference type="InterPro" id="IPR015793">
    <property type="entry name" value="Pyrv_Knase_brl"/>
</dbReference>
<evidence type="ECO:0000256" key="5">
    <source>
        <dbReference type="ARBA" id="ARBA00022723"/>
    </source>
</evidence>
<evidence type="ECO:0000313" key="16">
    <source>
        <dbReference type="EMBL" id="QAR32445.1"/>
    </source>
</evidence>
<feature type="domain" description="Pyruvate kinase C-terminal" evidence="15">
    <location>
        <begin position="356"/>
        <end position="467"/>
    </location>
</feature>
<evidence type="ECO:0000256" key="9">
    <source>
        <dbReference type="ARBA" id="ARBA00022842"/>
    </source>
</evidence>
<gene>
    <name evidence="16" type="primary">pyk</name>
    <name evidence="16" type="ORF">EP073_03220</name>
</gene>
<dbReference type="Pfam" id="PF02887">
    <property type="entry name" value="PK_C"/>
    <property type="match status" value="1"/>
</dbReference>
<dbReference type="GO" id="GO:0016301">
    <property type="term" value="F:kinase activity"/>
    <property type="evidence" value="ECO:0007669"/>
    <property type="project" value="UniProtKB-KW"/>
</dbReference>
<evidence type="ECO:0000256" key="11">
    <source>
        <dbReference type="ARBA" id="ARBA00023317"/>
    </source>
</evidence>
<dbReference type="SUPFAM" id="SSF52935">
    <property type="entry name" value="PK C-terminal domain-like"/>
    <property type="match status" value="1"/>
</dbReference>
<keyword evidence="8" id="KW-0067">ATP-binding</keyword>
<dbReference type="InterPro" id="IPR011037">
    <property type="entry name" value="Pyrv_Knase-like_insert_dom_sf"/>
</dbReference>
<evidence type="ECO:0000313" key="17">
    <source>
        <dbReference type="Proteomes" id="UP000287502"/>
    </source>
</evidence>
<protein>
    <recommendedName>
        <fullName evidence="3 12">Pyruvate kinase</fullName>
        <ecNumber evidence="3 12">2.7.1.40</ecNumber>
    </recommendedName>
</protein>
<name>A0A410JWN6_9BACT</name>
<comment type="pathway">
    <text evidence="1 13">Carbohydrate degradation; glycolysis; pyruvate from D-glyceraldehyde 3-phosphate: step 5/5.</text>
</comment>
<dbReference type="InterPro" id="IPR001697">
    <property type="entry name" value="Pyr_Knase"/>
</dbReference>
<dbReference type="GO" id="GO:0005524">
    <property type="term" value="F:ATP binding"/>
    <property type="evidence" value="ECO:0007669"/>
    <property type="project" value="UniProtKB-KW"/>
</dbReference>
<dbReference type="FunFam" id="2.40.33.10:FF:000001">
    <property type="entry name" value="Pyruvate kinase"/>
    <property type="match status" value="1"/>
</dbReference>
<reference evidence="16 17" key="1">
    <citation type="submission" date="2019-01" db="EMBL/GenBank/DDBJ databases">
        <title>Geovibrio thiophilus DSM 11263, complete genome.</title>
        <authorList>
            <person name="Spring S."/>
            <person name="Bunk B."/>
            <person name="Sproer C."/>
        </authorList>
    </citation>
    <scope>NUCLEOTIDE SEQUENCE [LARGE SCALE GENOMIC DNA]</scope>
    <source>
        <strain evidence="16 17">DSM 11263</strain>
    </source>
</reference>
<dbReference type="Pfam" id="PF00224">
    <property type="entry name" value="PK"/>
    <property type="match status" value="1"/>
</dbReference>
<dbReference type="InterPro" id="IPR015806">
    <property type="entry name" value="Pyrv_Knase_insert_dom_sf"/>
</dbReference>